<comment type="caution">
    <text evidence="2">The sequence shown here is derived from an EMBL/GenBank/DDBJ whole genome shotgun (WGS) entry which is preliminary data.</text>
</comment>
<organism evidence="2 3">
    <name type="scientific">Cryptosporidium meleagridis</name>
    <dbReference type="NCBI Taxonomy" id="93969"/>
    <lineage>
        <taxon>Eukaryota</taxon>
        <taxon>Sar</taxon>
        <taxon>Alveolata</taxon>
        <taxon>Apicomplexa</taxon>
        <taxon>Conoidasida</taxon>
        <taxon>Coccidia</taxon>
        <taxon>Eucoccidiorida</taxon>
        <taxon>Eimeriorina</taxon>
        <taxon>Cryptosporidiidae</taxon>
        <taxon>Cryptosporidium</taxon>
    </lineage>
</organism>
<evidence type="ECO:0000313" key="3">
    <source>
        <dbReference type="Proteomes" id="UP000236928"/>
    </source>
</evidence>
<feature type="region of interest" description="Disordered" evidence="1">
    <location>
        <begin position="1"/>
        <end position="57"/>
    </location>
</feature>
<name>A0A2P4YWB6_9CRYT</name>
<dbReference type="Proteomes" id="UP000236928">
    <property type="component" value="Unassembled WGS sequence"/>
</dbReference>
<accession>A0A2P4YWB6</accession>
<dbReference type="AlphaFoldDB" id="A0A2P4YWB6"/>
<protein>
    <submittedName>
        <fullName evidence="2">Uncharacterized protein</fullName>
    </submittedName>
</protein>
<gene>
    <name evidence="2" type="ORF">CmeUKMEL1_00615</name>
</gene>
<evidence type="ECO:0000256" key="1">
    <source>
        <dbReference type="SAM" id="MobiDB-lite"/>
    </source>
</evidence>
<proteinExistence type="predicted"/>
<dbReference type="EMBL" id="JIBK01000002">
    <property type="protein sequence ID" value="POM82082.1"/>
    <property type="molecule type" value="Genomic_DNA"/>
</dbReference>
<dbReference type="VEuPathDB" id="CryptoDB:CmeUKMEL1_00615"/>
<feature type="compositionally biased region" description="Basic and acidic residues" evidence="1">
    <location>
        <begin position="28"/>
        <end position="55"/>
    </location>
</feature>
<keyword evidence="3" id="KW-1185">Reference proteome</keyword>
<dbReference type="OrthoDB" id="343017at2759"/>
<sequence>MEHEKMKDQEDEIQAEEKESLDSSSRSFENKPIDSDKSIEFQDHEKNDNCSEESCKVNSKQTAQNCNIINEKTYSFDVDSRSSQNIADVHLDHKTIIVEKSEKNGDVGFDLKDNQSSFKYLDSLIEKDDSNSQKSAQKLEKISQVEEVFSNYKNKIKMEYKVNLKDRKGEIKELLDNIIQLKSKASQNETCIVTKLMNSKGLYCGMYTELSLYEELLKYLLSKRDLNEETFESIDIEDNVLLVNHFESNANNLFHLEIENTETYSKRKSVFENIIDFAVKKVSIYKNCSNMFEKSKINFENELLKPLSVHYDLSNHDSVIFFEDTIICDEHLNNCLDHFHINDAYLNLSSKYLNLKINQIKKEMNVLSSYLTNKECQTYEKNIEFNFSIKNFGINALDLFENNLFGSFINEGFDEKYEIKSSTNLKGINSNNICAYKLNFCGIKYLKENLINNLFRKKLQVIQHRLDYLYKFLFPREEISQEFKNKSIVKRLINLENMLLSIIPNSYSVADIFQTKIEMESNLLNGFIISEVRKSDLKKISNLVKSKVSSYGGRNSKFENEGCDNEINDNELYKAEEDKKIKSMLEDLDTIRNEESSLWLNDIFTTASRLVKKENTIKSFLSNVKRIEKCEKMNAENLVSLEKIQGITNELLELMGKNLKKFDGLIIGNVSGKS</sequence>
<reference evidence="2 3" key="1">
    <citation type="submission" date="2014-04" db="EMBL/GenBank/DDBJ databases">
        <title>Comparative Genomics of Cryptosporidium Species.</title>
        <authorList>
            <person name="Silva J.C."/>
            <person name="Su Q."/>
            <person name="Chalmers R."/>
            <person name="Chibucos M.C."/>
            <person name="Elwin K."/>
            <person name="Godinez A."/>
            <person name="Guo F."/>
            <person name="Huynh K."/>
            <person name="Orvis J."/>
            <person name="Ott S."/>
            <person name="Sadzewicz L."/>
            <person name="Sengamalay N."/>
            <person name="Shetty A."/>
            <person name="Sun M."/>
            <person name="Tallon L."/>
            <person name="Xiao L."/>
            <person name="Zhang H."/>
            <person name="Fraser C.M."/>
            <person name="Zhu G."/>
            <person name="Kissinger J."/>
            <person name="Widmer G."/>
        </authorList>
    </citation>
    <scope>NUCLEOTIDE SEQUENCE [LARGE SCALE GENOMIC DNA]</scope>
    <source>
        <strain evidence="2 3">UKMEL1</strain>
    </source>
</reference>
<evidence type="ECO:0000313" key="2">
    <source>
        <dbReference type="EMBL" id="POM82082.1"/>
    </source>
</evidence>